<protein>
    <submittedName>
        <fullName evidence="1">Uncharacterized protein</fullName>
    </submittedName>
</protein>
<sequence>MADTMEADSPIFIIPPEVWAMIGKLLDHRSVDAATQASKQMRTQLIPRRFHEVRFDDTQRHLAQSLGAFLRSRGNLGKDQIQEAIRIATIIVYGRKEPIDGQTAIKWPETADFIVKELPSLIIDSLSKMRNLRVLVLDVVCFNDQQTHDFIRLLSHAPHWSRVNTLIFEGPERLLTATVRHCGYENITALHLSQWFGTQEYDVARACPNLERLRLYFDSPEVAAAGCWPSLEPSLLASVTDDFKSLKWLILSEKELPISGMLNSENWEQILLRNILQFAARVGTFDRIALTLRHRRFGSIVTEIAADHGIHSTQHPDYEHHIHDWYGKQIERLARHSESLREICILDDWPVVYRGTRPNRDAPMVIQRGDLSENVPSSTFPVGLVG</sequence>
<dbReference type="Proteomes" id="UP001148629">
    <property type="component" value="Unassembled WGS sequence"/>
</dbReference>
<proteinExistence type="predicted"/>
<keyword evidence="2" id="KW-1185">Reference proteome</keyword>
<dbReference type="EMBL" id="JANRMS010001527">
    <property type="protein sequence ID" value="KAJ3527640.1"/>
    <property type="molecule type" value="Genomic_DNA"/>
</dbReference>
<evidence type="ECO:0000313" key="2">
    <source>
        <dbReference type="Proteomes" id="UP001148629"/>
    </source>
</evidence>
<gene>
    <name evidence="1" type="ORF">NM208_g10598</name>
</gene>
<name>A0ACC1RXB2_9HYPO</name>
<comment type="caution">
    <text evidence="1">The sequence shown here is derived from an EMBL/GenBank/DDBJ whole genome shotgun (WGS) entry which is preliminary data.</text>
</comment>
<evidence type="ECO:0000313" key="1">
    <source>
        <dbReference type="EMBL" id="KAJ3527640.1"/>
    </source>
</evidence>
<accession>A0ACC1RXB2</accession>
<reference evidence="1" key="1">
    <citation type="submission" date="2022-08" db="EMBL/GenBank/DDBJ databases">
        <title>Genome Sequence of Fusarium decemcellulare.</title>
        <authorList>
            <person name="Buettner E."/>
        </authorList>
    </citation>
    <scope>NUCLEOTIDE SEQUENCE</scope>
    <source>
        <strain evidence="1">Babe19</strain>
    </source>
</reference>
<organism evidence="1 2">
    <name type="scientific">Fusarium decemcellulare</name>
    <dbReference type="NCBI Taxonomy" id="57161"/>
    <lineage>
        <taxon>Eukaryota</taxon>
        <taxon>Fungi</taxon>
        <taxon>Dikarya</taxon>
        <taxon>Ascomycota</taxon>
        <taxon>Pezizomycotina</taxon>
        <taxon>Sordariomycetes</taxon>
        <taxon>Hypocreomycetidae</taxon>
        <taxon>Hypocreales</taxon>
        <taxon>Nectriaceae</taxon>
        <taxon>Fusarium</taxon>
        <taxon>Fusarium decemcellulare species complex</taxon>
    </lineage>
</organism>